<evidence type="ECO:0000313" key="2">
    <source>
        <dbReference type="Proteomes" id="UP001497382"/>
    </source>
</evidence>
<evidence type="ECO:0000313" key="1">
    <source>
        <dbReference type="EMBL" id="CAL1271391.1"/>
    </source>
</evidence>
<accession>A0AAV1ZJZ6</accession>
<sequence length="117" mass="13114">MKTRRLSVGVWEPNNNTPLETLTKTSEKITRDSALEESFQNWCRSPSEYSIASLRLSRRTDEEKPLFQWRGKCGMTGVDCKDRPLIRMGGRNSCKVTRASTASGTGVSCNILCIPTL</sequence>
<gene>
    <name evidence="1" type="ORF">LARSCL_LOCUS5802</name>
</gene>
<organism evidence="1 2">
    <name type="scientific">Larinioides sclopetarius</name>
    <dbReference type="NCBI Taxonomy" id="280406"/>
    <lineage>
        <taxon>Eukaryota</taxon>
        <taxon>Metazoa</taxon>
        <taxon>Ecdysozoa</taxon>
        <taxon>Arthropoda</taxon>
        <taxon>Chelicerata</taxon>
        <taxon>Arachnida</taxon>
        <taxon>Araneae</taxon>
        <taxon>Araneomorphae</taxon>
        <taxon>Entelegynae</taxon>
        <taxon>Araneoidea</taxon>
        <taxon>Araneidae</taxon>
        <taxon>Larinioides</taxon>
    </lineage>
</organism>
<dbReference type="EMBL" id="CAXIEN010000054">
    <property type="protein sequence ID" value="CAL1271391.1"/>
    <property type="molecule type" value="Genomic_DNA"/>
</dbReference>
<comment type="caution">
    <text evidence="1">The sequence shown here is derived from an EMBL/GenBank/DDBJ whole genome shotgun (WGS) entry which is preliminary data.</text>
</comment>
<reference evidence="1 2" key="1">
    <citation type="submission" date="2024-04" db="EMBL/GenBank/DDBJ databases">
        <authorList>
            <person name="Rising A."/>
            <person name="Reimegard J."/>
            <person name="Sonavane S."/>
            <person name="Akerstrom W."/>
            <person name="Nylinder S."/>
            <person name="Hedman E."/>
            <person name="Kallberg Y."/>
        </authorList>
    </citation>
    <scope>NUCLEOTIDE SEQUENCE [LARGE SCALE GENOMIC DNA]</scope>
</reference>
<name>A0AAV1ZJZ6_9ARAC</name>
<protein>
    <submittedName>
        <fullName evidence="1">Uncharacterized protein</fullName>
    </submittedName>
</protein>
<proteinExistence type="predicted"/>
<dbReference type="Proteomes" id="UP001497382">
    <property type="component" value="Unassembled WGS sequence"/>
</dbReference>
<keyword evidence="2" id="KW-1185">Reference proteome</keyword>
<dbReference type="AlphaFoldDB" id="A0AAV1ZJZ6"/>